<dbReference type="AlphaFoldDB" id="A0A0K8V6Y0"/>
<reference evidence="1" key="1">
    <citation type="submission" date="2015-06" db="EMBL/GenBank/DDBJ databases">
        <authorList>
            <person name="Hoefler B.C."/>
            <person name="Straight P.D."/>
        </authorList>
    </citation>
    <scope>NUCLEOTIDE SEQUENCE</scope>
</reference>
<name>A0A0K8V6Y0_BACLA</name>
<accession>A0A0K8V6Y0</accession>
<evidence type="ECO:0000313" key="1">
    <source>
        <dbReference type="EMBL" id="JAI34641.1"/>
    </source>
</evidence>
<dbReference type="OrthoDB" id="10056949at2759"/>
<protein>
    <submittedName>
        <fullName evidence="1">Uncharacterized protein</fullName>
    </submittedName>
</protein>
<dbReference type="EMBL" id="GDHF01017673">
    <property type="protein sequence ID" value="JAI34641.1"/>
    <property type="molecule type" value="Transcribed_RNA"/>
</dbReference>
<sequence length="177" mass="18596">MTTRLATQRNFILSTTANVAPNAVDATAATSGVNATVDDVNVATVNVLSTRDIKHEEIATEIANACSSSSNAEHFEYIDTTVDVVTAANMEDVITQQNKLVGNEQNEAVALISVVVPMDASDSTGSETHVNMSDLSAIKDSADLSQHVANGQVTLVQAQTADGDEGTPQYITVTEEI</sequence>
<proteinExistence type="predicted"/>
<organism evidence="1">
    <name type="scientific">Bactrocera latifrons</name>
    <name type="common">Malaysian fruit fly</name>
    <name type="synonym">Chaetodacus latifrons</name>
    <dbReference type="NCBI Taxonomy" id="174628"/>
    <lineage>
        <taxon>Eukaryota</taxon>
        <taxon>Metazoa</taxon>
        <taxon>Ecdysozoa</taxon>
        <taxon>Arthropoda</taxon>
        <taxon>Hexapoda</taxon>
        <taxon>Insecta</taxon>
        <taxon>Pterygota</taxon>
        <taxon>Neoptera</taxon>
        <taxon>Endopterygota</taxon>
        <taxon>Diptera</taxon>
        <taxon>Brachycera</taxon>
        <taxon>Muscomorpha</taxon>
        <taxon>Tephritoidea</taxon>
        <taxon>Tephritidae</taxon>
        <taxon>Bactrocera</taxon>
        <taxon>Bactrocera</taxon>
    </lineage>
</organism>
<gene>
    <name evidence="1" type="ORF">c1_g2_i1</name>
</gene>